<name>A0A1G9UQN4_9FLAO</name>
<protein>
    <submittedName>
        <fullName evidence="2">Exonuclease III</fullName>
    </submittedName>
</protein>
<keyword evidence="2" id="KW-0269">Exonuclease</keyword>
<dbReference type="GO" id="GO:0005975">
    <property type="term" value="P:carbohydrate metabolic process"/>
    <property type="evidence" value="ECO:0007669"/>
    <property type="project" value="UniProtKB-ARBA"/>
</dbReference>
<dbReference type="SUPFAM" id="SSF56219">
    <property type="entry name" value="DNase I-like"/>
    <property type="match status" value="1"/>
</dbReference>
<dbReference type="SUPFAM" id="SSF49899">
    <property type="entry name" value="Concanavalin A-like lectins/glucanases"/>
    <property type="match status" value="1"/>
</dbReference>
<dbReference type="STRING" id="192904.SAMN04488514_111131"/>
<dbReference type="AlphaFoldDB" id="A0A1G9UQN4"/>
<dbReference type="Pfam" id="PF13385">
    <property type="entry name" value="Laminin_G_3"/>
    <property type="match status" value="1"/>
</dbReference>
<evidence type="ECO:0000313" key="3">
    <source>
        <dbReference type="Proteomes" id="UP000199440"/>
    </source>
</evidence>
<dbReference type="InterPro" id="IPR013320">
    <property type="entry name" value="ConA-like_dom_sf"/>
</dbReference>
<dbReference type="PANTHER" id="PTHR41349">
    <property type="match status" value="1"/>
</dbReference>
<sequence length="533" mass="61146">MNLKRILVFIVILLTFINPSKAQDPIFYLNFDDKEVKETIVSKEEAVYMVDLQQSQFTQGLTGKALDLSAHAALRRPIKLEKGKLPNFDAQTSFSVQIWVKTLPDARMGTPIMGNKKVDDESTIGWQVYTENNGAWALLLNDGKSIYTYKPTAKRQRINDGEWHQIVVTIQRDKQEVWIYFDGENTAIYNTPGLGGLETEWSTVIGGSDEKWEYGSNGQWNAFNGFIDEVKMWKRSLTSTEVNKLYTRFYPKTQRKEEQYNPKHLKVLAWNIWHGGHRYGQEVGVQRVIETIKATNADIVGLIETYGSGEIIADALGYHFYLISSNLSIMSRYPITETIKAFKPFNFGGAKLKIGPTKELIFFDTWLHYLPDYSSSIIKENKKTKELIADEAATRHSEIKQILKEINPYLKNAEALPIIMSGDFNIGSHLDWTERTKAIHYNKIVAWPESKEMKKSGFIDSYRELHIDPLRDPGFTWTPRAATSSDKYGLRDRIDYIYYKGTSLDAIESKVIDYHPIMFPSDHAAVITVFQLK</sequence>
<feature type="domain" description="Endonuclease/exonuclease/phosphatase" evidence="1">
    <location>
        <begin position="269"/>
        <end position="523"/>
    </location>
</feature>
<dbReference type="RefSeq" id="WP_089893116.1">
    <property type="nucleotide sequence ID" value="NZ_FNGV01000011.1"/>
</dbReference>
<evidence type="ECO:0000259" key="1">
    <source>
        <dbReference type="Pfam" id="PF03372"/>
    </source>
</evidence>
<accession>A0A1G9UQN4</accession>
<keyword evidence="2" id="KW-0540">Nuclease</keyword>
<keyword evidence="3" id="KW-1185">Reference proteome</keyword>
<keyword evidence="2" id="KW-0378">Hydrolase</keyword>
<dbReference type="InterPro" id="IPR036691">
    <property type="entry name" value="Endo/exonu/phosph_ase_sf"/>
</dbReference>
<dbReference type="OrthoDB" id="9794261at2"/>
<dbReference type="Pfam" id="PF03372">
    <property type="entry name" value="Exo_endo_phos"/>
    <property type="match status" value="1"/>
</dbReference>
<organism evidence="2 3">
    <name type="scientific">Kriegella aquimaris</name>
    <dbReference type="NCBI Taxonomy" id="192904"/>
    <lineage>
        <taxon>Bacteria</taxon>
        <taxon>Pseudomonadati</taxon>
        <taxon>Bacteroidota</taxon>
        <taxon>Flavobacteriia</taxon>
        <taxon>Flavobacteriales</taxon>
        <taxon>Flavobacteriaceae</taxon>
        <taxon>Kriegella</taxon>
    </lineage>
</organism>
<evidence type="ECO:0000313" key="2">
    <source>
        <dbReference type="EMBL" id="SDM62186.1"/>
    </source>
</evidence>
<dbReference type="InterPro" id="IPR005135">
    <property type="entry name" value="Endo/exonuclease/phosphatase"/>
</dbReference>
<dbReference type="GO" id="GO:0004527">
    <property type="term" value="F:exonuclease activity"/>
    <property type="evidence" value="ECO:0007669"/>
    <property type="project" value="UniProtKB-KW"/>
</dbReference>
<dbReference type="Gene3D" id="2.60.120.200">
    <property type="match status" value="1"/>
</dbReference>
<dbReference type="PANTHER" id="PTHR41349:SF1">
    <property type="entry name" value="PROTEIN CBG08683"/>
    <property type="match status" value="1"/>
</dbReference>
<reference evidence="3" key="1">
    <citation type="submission" date="2016-10" db="EMBL/GenBank/DDBJ databases">
        <authorList>
            <person name="Varghese N."/>
            <person name="Submissions S."/>
        </authorList>
    </citation>
    <scope>NUCLEOTIDE SEQUENCE [LARGE SCALE GENOMIC DNA]</scope>
    <source>
        <strain evidence="3">DSM 19886</strain>
    </source>
</reference>
<dbReference type="Gene3D" id="3.60.10.10">
    <property type="entry name" value="Endonuclease/exonuclease/phosphatase"/>
    <property type="match status" value="1"/>
</dbReference>
<proteinExistence type="predicted"/>
<dbReference type="EMBL" id="FNGV01000011">
    <property type="protein sequence ID" value="SDM62186.1"/>
    <property type="molecule type" value="Genomic_DNA"/>
</dbReference>
<gene>
    <name evidence="2" type="ORF">SAMN04488514_111131</name>
</gene>
<dbReference type="GO" id="GO:0004553">
    <property type="term" value="F:hydrolase activity, hydrolyzing O-glycosyl compounds"/>
    <property type="evidence" value="ECO:0007669"/>
    <property type="project" value="UniProtKB-ARBA"/>
</dbReference>
<dbReference type="Proteomes" id="UP000199440">
    <property type="component" value="Unassembled WGS sequence"/>
</dbReference>